<dbReference type="Proteomes" id="UP000256424">
    <property type="component" value="Unassembled WGS sequence"/>
</dbReference>
<gene>
    <name evidence="1" type="ORF">CQA66_01050</name>
</gene>
<dbReference type="RefSeq" id="WP_104762635.1">
    <property type="nucleotide sequence ID" value="NZ_FZPM01000005.1"/>
</dbReference>
<dbReference type="InterPro" id="IPR038310">
    <property type="entry name" value="DUF1104_sf"/>
</dbReference>
<dbReference type="Pfam" id="PF06518">
    <property type="entry name" value="DUF1104"/>
    <property type="match status" value="1"/>
</dbReference>
<proteinExistence type="predicted"/>
<keyword evidence="2" id="KW-1185">Reference proteome</keyword>
<evidence type="ECO:0000313" key="1">
    <source>
        <dbReference type="EMBL" id="RDU73801.1"/>
    </source>
</evidence>
<sequence length="133" mass="15689">MTRKQQIIQILFAGLLYTLFMTNSYGIDFSKKNNQELIKEAGTMIGNDAVEFALEIKKRANAMQEKARKDFIEKLERSYKENTKNMKLDDLKRYEKEILQGIKTKVGTMSDKAKQQYGITKEWLENFYETLRE</sequence>
<dbReference type="OrthoDB" id="9976155at2"/>
<protein>
    <submittedName>
        <fullName evidence="1">DUF1104 domain-containing protein</fullName>
    </submittedName>
</protein>
<dbReference type="AlphaFoldDB" id="A0A3D8JA68"/>
<dbReference type="EMBL" id="NXLW01000001">
    <property type="protein sequence ID" value="RDU73801.1"/>
    <property type="molecule type" value="Genomic_DNA"/>
</dbReference>
<comment type="caution">
    <text evidence="1">The sequence shown here is derived from an EMBL/GenBank/DDBJ whole genome shotgun (WGS) entry which is preliminary data.</text>
</comment>
<dbReference type="Gene3D" id="1.20.120.1430">
    <property type="entry name" value="HP0721 helical bundle"/>
    <property type="match status" value="1"/>
</dbReference>
<name>A0A3D8JA68_9HELI</name>
<reference evidence="1 2" key="1">
    <citation type="submission" date="2018-04" db="EMBL/GenBank/DDBJ databases">
        <title>Novel Campyloabacter and Helicobacter Species and Strains.</title>
        <authorList>
            <person name="Mannion A.J."/>
            <person name="Shen Z."/>
            <person name="Fox J.G."/>
        </authorList>
    </citation>
    <scope>NUCLEOTIDE SEQUENCE [LARGE SCALE GENOMIC DNA]</scope>
    <source>
        <strain evidence="1 2">MIT 97-5075</strain>
    </source>
</reference>
<evidence type="ECO:0000313" key="2">
    <source>
        <dbReference type="Proteomes" id="UP000256424"/>
    </source>
</evidence>
<dbReference type="InterPro" id="IPR009488">
    <property type="entry name" value="DUF1104"/>
</dbReference>
<accession>A0A3D8JA68</accession>
<organism evidence="1 2">
    <name type="scientific">Helicobacter aurati</name>
    <dbReference type="NCBI Taxonomy" id="137778"/>
    <lineage>
        <taxon>Bacteria</taxon>
        <taxon>Pseudomonadati</taxon>
        <taxon>Campylobacterota</taxon>
        <taxon>Epsilonproteobacteria</taxon>
        <taxon>Campylobacterales</taxon>
        <taxon>Helicobacteraceae</taxon>
        <taxon>Helicobacter</taxon>
    </lineage>
</organism>